<dbReference type="PROSITE" id="PS51910">
    <property type="entry name" value="GH18_2"/>
    <property type="match status" value="1"/>
</dbReference>
<dbReference type="GO" id="GO:0005975">
    <property type="term" value="P:carbohydrate metabolic process"/>
    <property type="evidence" value="ECO:0007669"/>
    <property type="project" value="InterPro"/>
</dbReference>
<dbReference type="SUPFAM" id="SSF51445">
    <property type="entry name" value="(Trans)glycosidases"/>
    <property type="match status" value="1"/>
</dbReference>
<name>A0A1B0ZFP7_9MICO</name>
<evidence type="ECO:0000259" key="6">
    <source>
        <dbReference type="PROSITE" id="PS51910"/>
    </source>
</evidence>
<dbReference type="AlphaFoldDB" id="A0A1B0ZFP7"/>
<evidence type="ECO:0000313" key="7">
    <source>
        <dbReference type="EMBL" id="ANP26761.1"/>
    </source>
</evidence>
<proteinExistence type="inferred from homology"/>
<keyword evidence="2 3" id="KW-0326">Glycosidase</keyword>
<gene>
    <name evidence="7" type="ORF">DAD186_02020</name>
</gene>
<feature type="signal peptide" evidence="5">
    <location>
        <begin position="1"/>
        <end position="32"/>
    </location>
</feature>
<dbReference type="NCBIfam" id="NF045482">
    <property type="entry name" value="Endoglyc_H"/>
    <property type="match status" value="1"/>
</dbReference>
<protein>
    <submittedName>
        <fullName evidence="7">Chitinase</fullName>
        <ecNumber evidence="7">3.2.1.96</ecNumber>
    </submittedName>
</protein>
<keyword evidence="1 3" id="KW-0378">Hydrolase</keyword>
<dbReference type="Gene3D" id="3.20.20.80">
    <property type="entry name" value="Glycosidases"/>
    <property type="match status" value="1"/>
</dbReference>
<dbReference type="InterPro" id="IPR017853">
    <property type="entry name" value="GH"/>
</dbReference>
<evidence type="ECO:0000256" key="4">
    <source>
        <dbReference type="RuleBase" id="RU004453"/>
    </source>
</evidence>
<organism evidence="7 8">
    <name type="scientific">Dermabacter vaginalis</name>
    <dbReference type="NCBI Taxonomy" id="1630135"/>
    <lineage>
        <taxon>Bacteria</taxon>
        <taxon>Bacillati</taxon>
        <taxon>Actinomycetota</taxon>
        <taxon>Actinomycetes</taxon>
        <taxon>Micrococcales</taxon>
        <taxon>Dermabacteraceae</taxon>
        <taxon>Dermabacter</taxon>
    </lineage>
</organism>
<evidence type="ECO:0000256" key="5">
    <source>
        <dbReference type="SAM" id="SignalP"/>
    </source>
</evidence>
<dbReference type="InterPro" id="IPR054861">
    <property type="entry name" value="Endoglyc_H"/>
</dbReference>
<evidence type="ECO:0000256" key="1">
    <source>
        <dbReference type="ARBA" id="ARBA00022801"/>
    </source>
</evidence>
<evidence type="ECO:0000256" key="3">
    <source>
        <dbReference type="RuleBase" id="RU000489"/>
    </source>
</evidence>
<feature type="chain" id="PRO_5008517785" evidence="5">
    <location>
        <begin position="33"/>
        <end position="310"/>
    </location>
</feature>
<dbReference type="Pfam" id="PF00704">
    <property type="entry name" value="Glyco_hydro_18"/>
    <property type="match status" value="1"/>
</dbReference>
<evidence type="ECO:0000313" key="8">
    <source>
        <dbReference type="Proteomes" id="UP000092596"/>
    </source>
</evidence>
<dbReference type="STRING" id="1630135.DAD186_02020"/>
<dbReference type="EMBL" id="CP012117">
    <property type="protein sequence ID" value="ANP26761.1"/>
    <property type="molecule type" value="Genomic_DNA"/>
</dbReference>
<dbReference type="PROSITE" id="PS01095">
    <property type="entry name" value="GH18_1"/>
    <property type="match status" value="1"/>
</dbReference>
<dbReference type="PROSITE" id="PS51318">
    <property type="entry name" value="TAT"/>
    <property type="match status" value="1"/>
</dbReference>
<sequence length="310" mass="33969">MNRPFSRRTLLRGSAAFAAAIGALSLASPALAHPHRPGRGSRIASVAYIEVNSNSILNVGNYVLSDGSPAFDYVVIFAANINYDGEKAYLHMNENVQRVLDNADTTIRPLQQRGIKVLLSVLGNHEGAGLANFPNRKAADDFAKQVSRTVRRYGLDGVDLDDEWVEYGKNDTGEPNDFSFLAMLSSLRKRLPNRVISFYFIGPSSEHAEYRGLSAGQLVDYAWNPYYNQYNVFDVPGLPKERYGAAAIDLSKASGISLDGIEKTARRTVDDGFGAFVTYELQPGDQSAKVSAFTRALYGSEATYTGEFVL</sequence>
<accession>A0A1B0ZFP7</accession>
<reference evidence="7 8" key="1">
    <citation type="submission" date="2015-06" db="EMBL/GenBank/DDBJ databases">
        <title>Investigation of pathophysiology for high-risk pregnancy and development of treatment modality based on it.</title>
        <authorList>
            <person name="Kim B.-C."/>
            <person name="Lim S."/>
        </authorList>
    </citation>
    <scope>NUCLEOTIDE SEQUENCE [LARGE SCALE GENOMIC DNA]</scope>
    <source>
        <strain evidence="7 8">AD1-86</strain>
    </source>
</reference>
<dbReference type="InterPro" id="IPR001579">
    <property type="entry name" value="Glyco_hydro_18_chit_AS"/>
</dbReference>
<feature type="domain" description="GH18" evidence="6">
    <location>
        <begin position="43"/>
        <end position="310"/>
    </location>
</feature>
<dbReference type="EC" id="3.2.1.96" evidence="7"/>
<dbReference type="GO" id="GO:0033925">
    <property type="term" value="F:mannosyl-glycoprotein endo-beta-N-acetylglucosaminidase activity"/>
    <property type="evidence" value="ECO:0007669"/>
    <property type="project" value="UniProtKB-EC"/>
</dbReference>
<evidence type="ECO:0000256" key="2">
    <source>
        <dbReference type="ARBA" id="ARBA00023295"/>
    </source>
</evidence>
<dbReference type="InterPro" id="IPR001223">
    <property type="entry name" value="Glyco_hydro18_cat"/>
</dbReference>
<keyword evidence="5" id="KW-0732">Signal</keyword>
<dbReference type="Proteomes" id="UP000092596">
    <property type="component" value="Chromosome"/>
</dbReference>
<comment type="similarity">
    <text evidence="4">Belongs to the glycosyl hydrolase 18 family.</text>
</comment>
<dbReference type="RefSeq" id="WP_065247132.1">
    <property type="nucleotide sequence ID" value="NZ_CP012117.1"/>
</dbReference>
<dbReference type="PATRIC" id="fig|1630135.4.peg.205"/>
<dbReference type="InterPro" id="IPR006311">
    <property type="entry name" value="TAT_signal"/>
</dbReference>
<dbReference type="KEGG" id="dva:DAD186_02020"/>